<keyword evidence="3" id="KW-1185">Reference proteome</keyword>
<dbReference type="GO" id="GO:0016740">
    <property type="term" value="F:transferase activity"/>
    <property type="evidence" value="ECO:0007669"/>
    <property type="project" value="UniProtKB-KW"/>
</dbReference>
<dbReference type="Pfam" id="PF01636">
    <property type="entry name" value="APH"/>
    <property type="match status" value="1"/>
</dbReference>
<feature type="domain" description="Aminoglycoside phosphotransferase" evidence="1">
    <location>
        <begin position="33"/>
        <end position="272"/>
    </location>
</feature>
<evidence type="ECO:0000313" key="3">
    <source>
        <dbReference type="Proteomes" id="UP000198817"/>
    </source>
</evidence>
<dbReference type="EMBL" id="FPBT01000011">
    <property type="protein sequence ID" value="SFU54978.1"/>
    <property type="molecule type" value="Genomic_DNA"/>
</dbReference>
<dbReference type="Proteomes" id="UP000198817">
    <property type="component" value="Unassembled WGS sequence"/>
</dbReference>
<dbReference type="AlphaFoldDB" id="A0A1I7H2Q9"/>
<dbReference type="SUPFAM" id="SSF56112">
    <property type="entry name" value="Protein kinase-like (PK-like)"/>
    <property type="match status" value="1"/>
</dbReference>
<organism evidence="2 3">
    <name type="scientific">Eubacterium pyruvativorans</name>
    <dbReference type="NCBI Taxonomy" id="155865"/>
    <lineage>
        <taxon>Bacteria</taxon>
        <taxon>Bacillati</taxon>
        <taxon>Bacillota</taxon>
        <taxon>Clostridia</taxon>
        <taxon>Eubacteriales</taxon>
        <taxon>Eubacteriaceae</taxon>
        <taxon>Eubacterium</taxon>
    </lineage>
</organism>
<protein>
    <submittedName>
        <fullName evidence="2">Phosphotransferase enzyme family protein</fullName>
    </submittedName>
</protein>
<evidence type="ECO:0000259" key="1">
    <source>
        <dbReference type="Pfam" id="PF01636"/>
    </source>
</evidence>
<accession>A0A1I7H2Q9</accession>
<dbReference type="Gene3D" id="3.90.1200.10">
    <property type="match status" value="1"/>
</dbReference>
<dbReference type="RefSeq" id="WP_341439751.1">
    <property type="nucleotide sequence ID" value="NZ_FOWF01000012.1"/>
</dbReference>
<gene>
    <name evidence="2" type="ORF">SAMN05216508_11141</name>
</gene>
<evidence type="ECO:0000313" key="2">
    <source>
        <dbReference type="EMBL" id="SFU54978.1"/>
    </source>
</evidence>
<dbReference type="PANTHER" id="PTHR21310">
    <property type="entry name" value="AMINOGLYCOSIDE PHOSPHOTRANSFERASE-RELATED-RELATED"/>
    <property type="match status" value="1"/>
</dbReference>
<reference evidence="2 3" key="1">
    <citation type="submission" date="2016-10" db="EMBL/GenBank/DDBJ databases">
        <authorList>
            <person name="de Groot N.N."/>
        </authorList>
    </citation>
    <scope>NUCLEOTIDE SEQUENCE [LARGE SCALE GENOMIC DNA]</scope>
    <source>
        <strain evidence="2 3">KHGC13</strain>
    </source>
</reference>
<dbReference type="InterPro" id="IPR011009">
    <property type="entry name" value="Kinase-like_dom_sf"/>
</dbReference>
<name>A0A1I7H2Q9_9FIRM</name>
<keyword evidence="2" id="KW-0808">Transferase</keyword>
<dbReference type="InterPro" id="IPR051678">
    <property type="entry name" value="AGP_Transferase"/>
</dbReference>
<dbReference type="InterPro" id="IPR002575">
    <property type="entry name" value="Aminoglycoside_PTrfase"/>
</dbReference>
<sequence>MDELKQIPGLSELVGSPEYRSALGLPAAVTEEYRLLAQGEYNRNFRFRHPVTGKELLLRVNCGSQMHLEHQIEYESHALELLAPSGRTPRVLYTDGSKRYTDHGVSVMEYLPGRPLDYHRDLERAAGILADVHSVPLPGPSGLIEPEDPLRAVLEECEEMLRVYLNSDLPPLSGKRKIRELLDLAWERYHRTNRTGGARCIVNTELNNTNFLMAEAPDGPAGGRDWLIDWEKPLWSDPAQDIAHFLVPTTTFWKTDVILSPGETADFLTAYEASVSGRIDLTGLRERLGGFMPVTCMRGVTWCAMAWVQYQKEEKELSNDSTRRKLEAYLSDSFLEEIRRIEEA</sequence>
<dbReference type="STRING" id="155865.SAMN05216515_11241"/>
<proteinExistence type="predicted"/>